<keyword evidence="2" id="KW-1185">Reference proteome</keyword>
<sequence>MALLVVSAVPAAGRAINFLPVSISDTVAAVDIADRGVVLHVRNGAAAPITVTVSDPGRTPAGNAPTVPTVSVPASGERQVLVTRANVDPATGLATVTYSSATTVTADAYRY</sequence>
<evidence type="ECO:0000313" key="2">
    <source>
        <dbReference type="Proteomes" id="UP000622552"/>
    </source>
</evidence>
<reference evidence="1" key="1">
    <citation type="submission" date="2020-11" db="EMBL/GenBank/DDBJ databases">
        <title>Sequencing the genomes of 1000 actinobacteria strains.</title>
        <authorList>
            <person name="Klenk H.-P."/>
        </authorList>
    </citation>
    <scope>NUCLEOTIDE SEQUENCE</scope>
    <source>
        <strain evidence="1">DSM 45356</strain>
    </source>
</reference>
<evidence type="ECO:0000313" key="1">
    <source>
        <dbReference type="EMBL" id="MBG6141136.1"/>
    </source>
</evidence>
<dbReference type="AlphaFoldDB" id="A0A8J7GZA1"/>
<proteinExistence type="predicted"/>
<organism evidence="1 2">
    <name type="scientific">Longispora fulva</name>
    <dbReference type="NCBI Taxonomy" id="619741"/>
    <lineage>
        <taxon>Bacteria</taxon>
        <taxon>Bacillati</taxon>
        <taxon>Actinomycetota</taxon>
        <taxon>Actinomycetes</taxon>
        <taxon>Micromonosporales</taxon>
        <taxon>Micromonosporaceae</taxon>
        <taxon>Longispora</taxon>
    </lineage>
</organism>
<dbReference type="Proteomes" id="UP000622552">
    <property type="component" value="Unassembled WGS sequence"/>
</dbReference>
<dbReference type="RefSeq" id="WP_197007600.1">
    <property type="nucleotide sequence ID" value="NZ_BONS01000046.1"/>
</dbReference>
<protein>
    <submittedName>
        <fullName evidence="1">Uncharacterized protein</fullName>
    </submittedName>
</protein>
<comment type="caution">
    <text evidence="1">The sequence shown here is derived from an EMBL/GenBank/DDBJ whole genome shotgun (WGS) entry which is preliminary data.</text>
</comment>
<name>A0A8J7GZA1_9ACTN</name>
<gene>
    <name evidence="1" type="ORF">IW245_007330</name>
</gene>
<accession>A0A8J7GZA1</accession>
<dbReference type="EMBL" id="JADOUF010000001">
    <property type="protein sequence ID" value="MBG6141136.1"/>
    <property type="molecule type" value="Genomic_DNA"/>
</dbReference>